<dbReference type="PANTHER" id="PTHR42470">
    <property type="entry name" value="VAST DOMAIN-CONTAINING PROTEIN"/>
    <property type="match status" value="1"/>
</dbReference>
<dbReference type="SUPFAM" id="SSF48366">
    <property type="entry name" value="Ras GEF"/>
    <property type="match status" value="1"/>
</dbReference>
<dbReference type="AlphaFoldDB" id="A0A1V8S865"/>
<reference evidence="5" key="1">
    <citation type="submission" date="2017-03" db="EMBL/GenBank/DDBJ databases">
        <title>Genomes of endolithic fungi from Antarctica.</title>
        <authorList>
            <person name="Coleine C."/>
            <person name="Masonjones S."/>
            <person name="Stajich J.E."/>
        </authorList>
    </citation>
    <scope>NUCLEOTIDE SEQUENCE [LARGE SCALE GENOMIC DNA]</scope>
    <source>
        <strain evidence="5">CCFEE 5527</strain>
    </source>
</reference>
<dbReference type="PROSITE" id="PS50009">
    <property type="entry name" value="RASGEF_CAT"/>
    <property type="match status" value="1"/>
</dbReference>
<evidence type="ECO:0000256" key="2">
    <source>
        <dbReference type="SAM" id="MobiDB-lite"/>
    </source>
</evidence>
<organism evidence="4 5">
    <name type="scientific">Cryoendolithus antarcticus</name>
    <dbReference type="NCBI Taxonomy" id="1507870"/>
    <lineage>
        <taxon>Eukaryota</taxon>
        <taxon>Fungi</taxon>
        <taxon>Dikarya</taxon>
        <taxon>Ascomycota</taxon>
        <taxon>Pezizomycotina</taxon>
        <taxon>Dothideomycetes</taxon>
        <taxon>Dothideomycetidae</taxon>
        <taxon>Cladosporiales</taxon>
        <taxon>Cladosporiaceae</taxon>
        <taxon>Cryoendolithus</taxon>
    </lineage>
</organism>
<dbReference type="Proteomes" id="UP000192596">
    <property type="component" value="Unassembled WGS sequence"/>
</dbReference>
<dbReference type="OrthoDB" id="5132737at2759"/>
<feature type="compositionally biased region" description="Basic residues" evidence="2">
    <location>
        <begin position="140"/>
        <end position="149"/>
    </location>
</feature>
<keyword evidence="5" id="KW-1185">Reference proteome</keyword>
<name>A0A1V8S865_9PEZI</name>
<dbReference type="Pfam" id="PF00617">
    <property type="entry name" value="RasGEF"/>
    <property type="match status" value="1"/>
</dbReference>
<feature type="region of interest" description="Disordered" evidence="2">
    <location>
        <begin position="606"/>
        <end position="634"/>
    </location>
</feature>
<keyword evidence="1" id="KW-0344">Guanine-nucleotide releasing factor</keyword>
<accession>A0A1V8S865</accession>
<dbReference type="GO" id="GO:0005085">
    <property type="term" value="F:guanyl-nucleotide exchange factor activity"/>
    <property type="evidence" value="ECO:0007669"/>
    <property type="project" value="UniProtKB-KW"/>
</dbReference>
<dbReference type="InterPro" id="IPR057684">
    <property type="entry name" value="DUF7924"/>
</dbReference>
<feature type="domain" description="Ras-GEF" evidence="3">
    <location>
        <begin position="425"/>
        <end position="634"/>
    </location>
</feature>
<feature type="compositionally biased region" description="Polar residues" evidence="2">
    <location>
        <begin position="610"/>
        <end position="625"/>
    </location>
</feature>
<feature type="compositionally biased region" description="Polar residues" evidence="2">
    <location>
        <begin position="153"/>
        <end position="167"/>
    </location>
</feature>
<feature type="region of interest" description="Disordered" evidence="2">
    <location>
        <begin position="50"/>
        <end position="85"/>
    </location>
</feature>
<dbReference type="InterPro" id="IPR001895">
    <property type="entry name" value="RASGEF_cat_dom"/>
</dbReference>
<dbReference type="STRING" id="1507870.A0A1V8S865"/>
<dbReference type="InParanoid" id="A0A1V8S865"/>
<evidence type="ECO:0000313" key="4">
    <source>
        <dbReference type="EMBL" id="OQN95219.1"/>
    </source>
</evidence>
<dbReference type="GO" id="GO:0007264">
    <property type="term" value="P:small GTPase-mediated signal transduction"/>
    <property type="evidence" value="ECO:0007669"/>
    <property type="project" value="InterPro"/>
</dbReference>
<dbReference type="PANTHER" id="PTHR42470:SF2">
    <property type="match status" value="1"/>
</dbReference>
<feature type="compositionally biased region" description="Basic and acidic residues" evidence="2">
    <location>
        <begin position="168"/>
        <end position="179"/>
    </location>
</feature>
<gene>
    <name evidence="4" type="ORF">B0A48_18717</name>
</gene>
<feature type="region of interest" description="Disordered" evidence="2">
    <location>
        <begin position="140"/>
        <end position="179"/>
    </location>
</feature>
<comment type="caution">
    <text evidence="4">The sequence shown here is derived from an EMBL/GenBank/DDBJ whole genome shotgun (WGS) entry which is preliminary data.</text>
</comment>
<dbReference type="EMBL" id="NAJO01000126">
    <property type="protein sequence ID" value="OQN95219.1"/>
    <property type="molecule type" value="Genomic_DNA"/>
</dbReference>
<evidence type="ECO:0000259" key="3">
    <source>
        <dbReference type="PROSITE" id="PS50009"/>
    </source>
</evidence>
<proteinExistence type="predicted"/>
<dbReference type="Gene3D" id="1.10.840.10">
    <property type="entry name" value="Ras guanine-nucleotide exchange factors catalytic domain"/>
    <property type="match status" value="1"/>
</dbReference>
<evidence type="ECO:0000256" key="1">
    <source>
        <dbReference type="PROSITE-ProRule" id="PRU00168"/>
    </source>
</evidence>
<dbReference type="Pfam" id="PF25545">
    <property type="entry name" value="DUF7924"/>
    <property type="match status" value="1"/>
</dbReference>
<evidence type="ECO:0000313" key="5">
    <source>
        <dbReference type="Proteomes" id="UP000192596"/>
    </source>
</evidence>
<dbReference type="InterPro" id="IPR023578">
    <property type="entry name" value="Ras_GEF_dom_sf"/>
</dbReference>
<sequence>MAEDRYLQSAIEVSWIEPQLISLLEGRDFLGRHVPGICCTEALTQFDRLQERSSLPQAQTRKRKRTPEAEDLPAQSTAVSRLKRRQTCPSRAAVYFTSGKEQSRSAGVGKGNPIDYWRREGRWPKEYFEGQSIMSHLLARKKSSSSLRRKQSEGGSVASSGTTPSDQQSREVKSAPYKDQRYETLLETKGSFMGRHEAGVGDVSKSFHRKLLDTEQTLPDNSLFRDDLFDKACQNLQNKNEAKIVQDISRLIVPSAEHLALFGAKDLDILVESVNEGWNNSIPLIKTRPQPDYSAGFRRSAFTSEQLQQLQPFIGDLTDTSYFMATYYMYFPFLTCEVKCGAAALDVADRQNAHSMTLAVRGVVELFRLAKREKEVDREILAFSISHDHSTVRIYGHYPVIEGKTIAFYRHPIRKFDFTEQDGKEKWTAYKFIRNIIWILISPIRPRAVVRHVASSSEKARHKNLVNVNHMIDHFNQVAAWVSNYVLFRVEPKHRALMLGEFIRWHELNNHNFLGAVIAGIKSSAVGRLQAMRNLLPPDVGKDWLKLEILMSSSRSHPAYRLAWENTDGEADTRVQDMPYRGLVDGKGEPTIKELLLEGMPEKDEDALFTRSQQVEPSADTGGTSEKSKEFFKR</sequence>
<protein>
    <recommendedName>
        <fullName evidence="3">Ras-GEF domain-containing protein</fullName>
    </recommendedName>
</protein>
<dbReference type="InterPro" id="IPR036964">
    <property type="entry name" value="RASGEF_cat_dom_sf"/>
</dbReference>